<accession>A0A1M5QCE8</accession>
<organism evidence="1 2">
    <name type="scientific">Virgibacillus chiguensis</name>
    <dbReference type="NCBI Taxonomy" id="411959"/>
    <lineage>
        <taxon>Bacteria</taxon>
        <taxon>Bacillati</taxon>
        <taxon>Bacillota</taxon>
        <taxon>Bacilli</taxon>
        <taxon>Bacillales</taxon>
        <taxon>Bacillaceae</taxon>
        <taxon>Virgibacillus</taxon>
    </lineage>
</organism>
<dbReference type="EMBL" id="FQXD01000004">
    <property type="protein sequence ID" value="SHH11628.1"/>
    <property type="molecule type" value="Genomic_DNA"/>
</dbReference>
<name>A0A1M5QCE8_9BACI</name>
<proteinExistence type="predicted"/>
<dbReference type="RefSeq" id="WP_073006333.1">
    <property type="nucleotide sequence ID" value="NZ_FQXD01000004.1"/>
</dbReference>
<gene>
    <name evidence="1" type="ORF">SAMN05421807_10468</name>
</gene>
<dbReference type="OrthoDB" id="2679997at2"/>
<dbReference type="Proteomes" id="UP000184079">
    <property type="component" value="Unassembled WGS sequence"/>
</dbReference>
<evidence type="ECO:0000313" key="1">
    <source>
        <dbReference type="EMBL" id="SHH11628.1"/>
    </source>
</evidence>
<keyword evidence="2" id="KW-1185">Reference proteome</keyword>
<evidence type="ECO:0000313" key="2">
    <source>
        <dbReference type="Proteomes" id="UP000184079"/>
    </source>
</evidence>
<reference evidence="2" key="1">
    <citation type="submission" date="2016-11" db="EMBL/GenBank/DDBJ databases">
        <authorList>
            <person name="Varghese N."/>
            <person name="Submissions S."/>
        </authorList>
    </citation>
    <scope>NUCLEOTIDE SEQUENCE [LARGE SCALE GENOMIC DNA]</scope>
    <source>
        <strain evidence="2">CGMCC 1.6496</strain>
    </source>
</reference>
<sequence>MEKIRTIHKKLRDLQEINDGYLKELKTVAKEVQKKHIQIVSFFTYSVNLNHQPDGENLIIGSYHITNLGLKSLHHPYICIKLNAEDQFDFSGKYFYEQTQQKMKLANAWLRFNEASNQQEFWLKPSKQHILYPQETLTFQNFQLKWMPNMSYSGSVIGFTYGDEIEKGVHALNQISVSGKVEEGKGHE</sequence>
<protein>
    <submittedName>
        <fullName evidence="1">Uncharacterized protein</fullName>
    </submittedName>
</protein>
<dbReference type="AlphaFoldDB" id="A0A1M5QCE8"/>